<comment type="caution">
    <text evidence="7">The sequence shown here is derived from an EMBL/GenBank/DDBJ whole genome shotgun (WGS) entry which is preliminary data.</text>
</comment>
<dbReference type="CDD" id="cd03260">
    <property type="entry name" value="ABC_PstB_phosphate_transporter"/>
    <property type="match status" value="1"/>
</dbReference>
<evidence type="ECO:0000256" key="3">
    <source>
        <dbReference type="ARBA" id="ARBA00022741"/>
    </source>
</evidence>
<keyword evidence="3" id="KW-0547">Nucleotide-binding</keyword>
<evidence type="ECO:0000313" key="7">
    <source>
        <dbReference type="EMBL" id="KAH7422601.1"/>
    </source>
</evidence>
<evidence type="ECO:0000256" key="1">
    <source>
        <dbReference type="ARBA" id="ARBA00022448"/>
    </source>
</evidence>
<keyword evidence="2" id="KW-0934">Plastid</keyword>
<name>A0A8T2TGV2_CERRI</name>
<dbReference type="OMA" id="DHHTAQG"/>
<dbReference type="InterPro" id="IPR003593">
    <property type="entry name" value="AAA+_ATPase"/>
</dbReference>
<protein>
    <recommendedName>
        <fullName evidence="6">ABC transporter domain-containing protein</fullName>
    </recommendedName>
</protein>
<dbReference type="PROSITE" id="PS00211">
    <property type="entry name" value="ABC_TRANSPORTER_1"/>
    <property type="match status" value="1"/>
</dbReference>
<dbReference type="InterPro" id="IPR003439">
    <property type="entry name" value="ABC_transporter-like_ATP-bd"/>
</dbReference>
<dbReference type="InterPro" id="IPR005670">
    <property type="entry name" value="PstB-like"/>
</dbReference>
<dbReference type="FunFam" id="3.40.50.300:FF:001209">
    <property type="entry name" value="ABC transporter, ATP-binding protein"/>
    <property type="match status" value="1"/>
</dbReference>
<dbReference type="PANTHER" id="PTHR43423">
    <property type="entry name" value="ABC TRANSPORTER I FAMILY MEMBER 17"/>
    <property type="match status" value="1"/>
</dbReference>
<dbReference type="EMBL" id="CM035417">
    <property type="protein sequence ID" value="KAH7422601.1"/>
    <property type="molecule type" value="Genomic_DNA"/>
</dbReference>
<evidence type="ECO:0000256" key="2">
    <source>
        <dbReference type="ARBA" id="ARBA00022528"/>
    </source>
</evidence>
<dbReference type="GO" id="GO:0016020">
    <property type="term" value="C:membrane"/>
    <property type="evidence" value="ECO:0007669"/>
    <property type="project" value="InterPro"/>
</dbReference>
<dbReference type="GO" id="GO:0035435">
    <property type="term" value="P:phosphate ion transmembrane transport"/>
    <property type="evidence" value="ECO:0007669"/>
    <property type="project" value="InterPro"/>
</dbReference>
<dbReference type="GO" id="GO:0016887">
    <property type="term" value="F:ATP hydrolysis activity"/>
    <property type="evidence" value="ECO:0007669"/>
    <property type="project" value="InterPro"/>
</dbReference>
<keyword evidence="2" id="KW-0150">Chloroplast</keyword>
<dbReference type="SMART" id="SM00382">
    <property type="entry name" value="AAA"/>
    <property type="match status" value="1"/>
</dbReference>
<dbReference type="AlphaFoldDB" id="A0A8T2TGV2"/>
<evidence type="ECO:0000313" key="8">
    <source>
        <dbReference type="Proteomes" id="UP000825935"/>
    </source>
</evidence>
<organism evidence="7 8">
    <name type="scientific">Ceratopteris richardii</name>
    <name type="common">Triangle waterfern</name>
    <dbReference type="NCBI Taxonomy" id="49495"/>
    <lineage>
        <taxon>Eukaryota</taxon>
        <taxon>Viridiplantae</taxon>
        <taxon>Streptophyta</taxon>
        <taxon>Embryophyta</taxon>
        <taxon>Tracheophyta</taxon>
        <taxon>Polypodiopsida</taxon>
        <taxon>Polypodiidae</taxon>
        <taxon>Polypodiales</taxon>
        <taxon>Pteridineae</taxon>
        <taxon>Pteridaceae</taxon>
        <taxon>Parkerioideae</taxon>
        <taxon>Ceratopteris</taxon>
    </lineage>
</organism>
<dbReference type="PROSITE" id="PS50893">
    <property type="entry name" value="ABC_TRANSPORTER_2"/>
    <property type="match status" value="1"/>
</dbReference>
<dbReference type="InterPro" id="IPR027417">
    <property type="entry name" value="P-loop_NTPase"/>
</dbReference>
<dbReference type="GO" id="GO:0005315">
    <property type="term" value="F:phosphate transmembrane transporter activity"/>
    <property type="evidence" value="ECO:0007669"/>
    <property type="project" value="InterPro"/>
</dbReference>
<keyword evidence="1" id="KW-0813">Transport</keyword>
<feature type="domain" description="ABC transporter" evidence="6">
    <location>
        <begin position="52"/>
        <end position="283"/>
    </location>
</feature>
<keyword evidence="8" id="KW-1185">Reference proteome</keyword>
<sequence>MSQAMVQLSEVTGEGRHAYKVVEHEEEDNLEHVHLLHIPAENLLISNNAPKISIRDLHRYTDSGDLILSEISLDISAGTVLGIIGPSGSGKSTLLRAINRLWEPAQACVFLDGKDITTLDVISVRRRVGMLFQLPALFDGTIADNLNYGPSLKKEKLSHEKMVELLRYADLDASFLSKSVVGLSVGQSQRVALARTLANNPEVLLLDEPTSSLDPVSTQNIEETILNLKLQKGLTIIFVSHSLKQVQKIADVVCVLANGNIVEMTHPSELQHSTHPVVRRLLEAS</sequence>
<comment type="similarity">
    <text evidence="5">Belongs to the ABC transporter superfamily. ABCI family.</text>
</comment>
<evidence type="ECO:0000256" key="4">
    <source>
        <dbReference type="ARBA" id="ARBA00022840"/>
    </source>
</evidence>
<reference evidence="7" key="1">
    <citation type="submission" date="2021-08" db="EMBL/GenBank/DDBJ databases">
        <title>WGS assembly of Ceratopteris richardii.</title>
        <authorList>
            <person name="Marchant D.B."/>
            <person name="Chen G."/>
            <person name="Jenkins J."/>
            <person name="Shu S."/>
            <person name="Leebens-Mack J."/>
            <person name="Grimwood J."/>
            <person name="Schmutz J."/>
            <person name="Soltis P."/>
            <person name="Soltis D."/>
            <person name="Chen Z.-H."/>
        </authorList>
    </citation>
    <scope>NUCLEOTIDE SEQUENCE</scope>
    <source>
        <strain evidence="7">Whitten #5841</strain>
        <tissue evidence="7">Leaf</tissue>
    </source>
</reference>
<evidence type="ECO:0000259" key="6">
    <source>
        <dbReference type="PROSITE" id="PS50893"/>
    </source>
</evidence>
<evidence type="ECO:0000256" key="5">
    <source>
        <dbReference type="ARBA" id="ARBA00061382"/>
    </source>
</evidence>
<dbReference type="GO" id="GO:0005524">
    <property type="term" value="F:ATP binding"/>
    <property type="evidence" value="ECO:0007669"/>
    <property type="project" value="UniProtKB-KW"/>
</dbReference>
<dbReference type="Pfam" id="PF00005">
    <property type="entry name" value="ABC_tran"/>
    <property type="match status" value="1"/>
</dbReference>
<keyword evidence="4" id="KW-0067">ATP-binding</keyword>
<proteinExistence type="inferred from homology"/>
<dbReference type="InterPro" id="IPR017871">
    <property type="entry name" value="ABC_transporter-like_CS"/>
</dbReference>
<dbReference type="Gene3D" id="3.40.50.300">
    <property type="entry name" value="P-loop containing nucleotide triphosphate hydrolases"/>
    <property type="match status" value="1"/>
</dbReference>
<gene>
    <name evidence="7" type="ORF">KP509_12G016300</name>
</gene>
<dbReference type="Proteomes" id="UP000825935">
    <property type="component" value="Chromosome 12"/>
</dbReference>
<dbReference type="PANTHER" id="PTHR43423:SF1">
    <property type="entry name" value="ABC TRANSPORTER I FAMILY MEMBER 17"/>
    <property type="match status" value="1"/>
</dbReference>
<accession>A0A8T2TGV2</accession>
<dbReference type="SUPFAM" id="SSF52540">
    <property type="entry name" value="P-loop containing nucleoside triphosphate hydrolases"/>
    <property type="match status" value="1"/>
</dbReference>
<dbReference type="OrthoDB" id="6593433at2759"/>